<dbReference type="InterPro" id="IPR010461">
    <property type="entry name" value="ComK"/>
</dbReference>
<dbReference type="RefSeq" id="WP_090629375.1">
    <property type="nucleotide sequence ID" value="NZ_CVRB01000001.1"/>
</dbReference>
<dbReference type="STRING" id="1499688.BN000_00075"/>
<dbReference type="Proteomes" id="UP000199087">
    <property type="component" value="Unassembled WGS sequence"/>
</dbReference>
<keyword evidence="2" id="KW-1185">Reference proteome</keyword>
<dbReference type="GO" id="GO:0030420">
    <property type="term" value="P:establishment of competence for transformation"/>
    <property type="evidence" value="ECO:0007669"/>
    <property type="project" value="InterPro"/>
</dbReference>
<proteinExistence type="predicted"/>
<name>A0A0U1NQ77_9BACI</name>
<dbReference type="OrthoDB" id="2731896at2"/>
<reference evidence="2" key="1">
    <citation type="submission" date="2015-05" db="EMBL/GenBank/DDBJ databases">
        <authorList>
            <person name="Urmite Genomes"/>
        </authorList>
    </citation>
    <scope>NUCLEOTIDE SEQUENCE [LARGE SCALE GENOMIC DNA]</scope>
    <source>
        <strain evidence="2">LF1</strain>
    </source>
</reference>
<accession>A0A0U1NQ77</accession>
<protein>
    <submittedName>
        <fullName evidence="1">Competence transcription factor (CTF)</fullName>
    </submittedName>
</protein>
<gene>
    <name evidence="1" type="primary">comK_1</name>
    <name evidence="1" type="ORF">BN000_00075</name>
</gene>
<evidence type="ECO:0000313" key="1">
    <source>
        <dbReference type="EMBL" id="CRK80194.1"/>
    </source>
</evidence>
<organism evidence="1 2">
    <name type="scientific">Neobacillus massiliamazoniensis</name>
    <dbReference type="NCBI Taxonomy" id="1499688"/>
    <lineage>
        <taxon>Bacteria</taxon>
        <taxon>Bacillati</taxon>
        <taxon>Bacillota</taxon>
        <taxon>Bacilli</taxon>
        <taxon>Bacillales</taxon>
        <taxon>Bacillaceae</taxon>
        <taxon>Neobacillus</taxon>
    </lineage>
</organism>
<sequence length="167" mass="19277">MKVKENYIIHPDFMYIFGVFDRNAKLCTIVRELNRTFIVDKSPLEILNDSIRCIGFDLRGAMKTAQLFLGNKHMCPVMINPIHKICVFPNKSAKHPDAMWFNPTHIIRTNTLRRNTKVEFSNGLVIIVPSKLYSFNHKLQTADQYMKMTNRITNNPPTIKKGPKKGA</sequence>
<dbReference type="Pfam" id="PF06338">
    <property type="entry name" value="ComK"/>
    <property type="match status" value="1"/>
</dbReference>
<dbReference type="EMBL" id="CVRB01000001">
    <property type="protein sequence ID" value="CRK80194.1"/>
    <property type="molecule type" value="Genomic_DNA"/>
</dbReference>
<dbReference type="AlphaFoldDB" id="A0A0U1NQ77"/>
<evidence type="ECO:0000313" key="2">
    <source>
        <dbReference type="Proteomes" id="UP000199087"/>
    </source>
</evidence>